<evidence type="ECO:0000313" key="1">
    <source>
        <dbReference type="EMBL" id="CAN0542125.1"/>
    </source>
</evidence>
<reference evidence="1" key="1">
    <citation type="submission" date="2023-05" db="EMBL/GenBank/DDBJ databases">
        <authorList>
            <consortium name="ELIXIR-Norway"/>
        </authorList>
    </citation>
    <scope>NUCLEOTIDE SEQUENCE</scope>
</reference>
<reference evidence="1" key="2">
    <citation type="submission" date="2025-03" db="EMBL/GenBank/DDBJ databases">
        <authorList>
            <consortium name="ELIXIR-Norway"/>
            <consortium name="Elixir Norway"/>
        </authorList>
    </citation>
    <scope>NUCLEOTIDE SEQUENCE</scope>
</reference>
<dbReference type="EMBL" id="OX596090">
    <property type="protein sequence ID" value="CAN0542125.1"/>
    <property type="molecule type" value="Genomic_DNA"/>
</dbReference>
<accession>A0AC60A4H0</accession>
<protein>
    <submittedName>
        <fullName evidence="1">Uncharacterized protein</fullName>
    </submittedName>
</protein>
<gene>
    <name evidence="1" type="ORF">MRATA1EN22A_LOCUS25500</name>
</gene>
<proteinExistence type="predicted"/>
<name>A0AC60A4H0_RANTA</name>
<organism evidence="1 2">
    <name type="scientific">Rangifer tarandus platyrhynchus</name>
    <name type="common">Svalbard reindeer</name>
    <dbReference type="NCBI Taxonomy" id="3082113"/>
    <lineage>
        <taxon>Eukaryota</taxon>
        <taxon>Metazoa</taxon>
        <taxon>Chordata</taxon>
        <taxon>Craniata</taxon>
        <taxon>Vertebrata</taxon>
        <taxon>Euteleostomi</taxon>
        <taxon>Mammalia</taxon>
        <taxon>Eutheria</taxon>
        <taxon>Laurasiatheria</taxon>
        <taxon>Artiodactyla</taxon>
        <taxon>Ruminantia</taxon>
        <taxon>Pecora</taxon>
        <taxon>Cervidae</taxon>
        <taxon>Odocoileinae</taxon>
        <taxon>Rangifer</taxon>
    </lineage>
</organism>
<dbReference type="Proteomes" id="UP001162501">
    <property type="component" value="Chromosome 6"/>
</dbReference>
<sequence>MHSPCLLHKCQKKKNNGNVSKKRTCRLPNNLLKIQSLTQTVASFSCVAFFSMPPRNCVACACVCVCMSVCECMCVLSPRAFICLGAHCIFLCYGVVYIAHD</sequence>
<evidence type="ECO:0000313" key="2">
    <source>
        <dbReference type="Proteomes" id="UP001162501"/>
    </source>
</evidence>